<gene>
    <name evidence="1" type="ORF">SAMN04489764_0530</name>
</gene>
<dbReference type="STRING" id="35622.SAMN04489764_0530"/>
<dbReference type="Proteomes" id="UP000217103">
    <property type="component" value="Unassembled WGS sequence"/>
</dbReference>
<evidence type="ECO:0000313" key="1">
    <source>
        <dbReference type="EMBL" id="SDQ39994.1"/>
    </source>
</evidence>
<dbReference type="EMBL" id="FNKK01000002">
    <property type="protein sequence ID" value="SDQ39994.1"/>
    <property type="molecule type" value="Genomic_DNA"/>
</dbReference>
<name>A0A1H1AK20_9ACTN</name>
<dbReference type="AlphaFoldDB" id="A0A1H1AK20"/>
<accession>A0A1H1AK20</accession>
<proteinExistence type="predicted"/>
<sequence>MMRSAGPDAHRPRFPLFPEDRHAGITKAVMKPAAAVTAPLP</sequence>
<organism evidence="1 2">
    <name type="scientific">Thermostaphylospora chromogena</name>
    <dbReference type="NCBI Taxonomy" id="35622"/>
    <lineage>
        <taxon>Bacteria</taxon>
        <taxon>Bacillati</taxon>
        <taxon>Actinomycetota</taxon>
        <taxon>Actinomycetes</taxon>
        <taxon>Streptosporangiales</taxon>
        <taxon>Thermomonosporaceae</taxon>
        <taxon>Thermostaphylospora</taxon>
    </lineage>
</organism>
<keyword evidence="2" id="KW-1185">Reference proteome</keyword>
<evidence type="ECO:0000313" key="2">
    <source>
        <dbReference type="Proteomes" id="UP000217103"/>
    </source>
</evidence>
<protein>
    <submittedName>
        <fullName evidence="1">Uncharacterized protein</fullName>
    </submittedName>
</protein>
<reference evidence="1 2" key="1">
    <citation type="submission" date="2016-10" db="EMBL/GenBank/DDBJ databases">
        <authorList>
            <person name="de Groot N.N."/>
        </authorList>
    </citation>
    <scope>NUCLEOTIDE SEQUENCE [LARGE SCALE GENOMIC DNA]</scope>
    <source>
        <strain evidence="1 2">DSM 43794</strain>
    </source>
</reference>